<dbReference type="GO" id="GO:0006412">
    <property type="term" value="P:translation"/>
    <property type="evidence" value="ECO:0007669"/>
    <property type="project" value="InterPro"/>
</dbReference>
<dbReference type="GO" id="GO:0022625">
    <property type="term" value="C:cytosolic large ribosomal subunit"/>
    <property type="evidence" value="ECO:0007669"/>
    <property type="project" value="TreeGrafter"/>
</dbReference>
<evidence type="ECO:0000256" key="1">
    <source>
        <dbReference type="ARBA" id="ARBA00007803"/>
    </source>
</evidence>
<evidence type="ECO:0000313" key="7">
    <source>
        <dbReference type="EMBL" id="KAK2167624.1"/>
    </source>
</evidence>
<dbReference type="Pfam" id="PF01781">
    <property type="entry name" value="Ribosomal_L38e"/>
    <property type="match status" value="1"/>
</dbReference>
<dbReference type="PANTHER" id="PTHR10965">
    <property type="entry name" value="60S RIBOSOMAL PROTEIN L38"/>
    <property type="match status" value="1"/>
</dbReference>
<evidence type="ECO:0000256" key="6">
    <source>
        <dbReference type="RuleBase" id="RU003445"/>
    </source>
</evidence>
<dbReference type="AlphaFoldDB" id="A0AAD9KAD7"/>
<organism evidence="7 8">
    <name type="scientific">Paralvinella palmiformis</name>
    <dbReference type="NCBI Taxonomy" id="53620"/>
    <lineage>
        <taxon>Eukaryota</taxon>
        <taxon>Metazoa</taxon>
        <taxon>Spiralia</taxon>
        <taxon>Lophotrochozoa</taxon>
        <taxon>Annelida</taxon>
        <taxon>Polychaeta</taxon>
        <taxon>Sedentaria</taxon>
        <taxon>Canalipalpata</taxon>
        <taxon>Terebellida</taxon>
        <taxon>Terebelliformia</taxon>
        <taxon>Alvinellidae</taxon>
        <taxon>Paralvinella</taxon>
    </lineage>
</organism>
<evidence type="ECO:0000256" key="3">
    <source>
        <dbReference type="ARBA" id="ARBA00023274"/>
    </source>
</evidence>
<sequence>MKRDIAGFIAQQHHEIFMVSCTCHLIQLVRSKGGAKLQANLNVTVEDAMIKIHYYSNRKRRVEELLVRVQIGSPQNTEADFNKVAGTYQQILVVYVALASSYVVRAVKIKKNKDNVKFKVRCSRYLYTLVIQDTEKAEKLKQSLPPGLSVKELKSKS</sequence>
<evidence type="ECO:0000256" key="2">
    <source>
        <dbReference type="ARBA" id="ARBA00022980"/>
    </source>
</evidence>
<comment type="similarity">
    <text evidence="1 6">Belongs to the eukaryotic ribosomal protein eL38 family.</text>
</comment>
<evidence type="ECO:0000256" key="5">
    <source>
        <dbReference type="ARBA" id="ARBA00035338"/>
    </source>
</evidence>
<evidence type="ECO:0000313" key="8">
    <source>
        <dbReference type="Proteomes" id="UP001208570"/>
    </source>
</evidence>
<accession>A0AAD9KAD7</accession>
<keyword evidence="8" id="KW-1185">Reference proteome</keyword>
<dbReference type="Proteomes" id="UP001208570">
    <property type="component" value="Unassembled WGS sequence"/>
</dbReference>
<dbReference type="PANTHER" id="PTHR10965:SF0">
    <property type="entry name" value="LARGE RIBOSOMAL SUBUNIT PROTEIN EL38"/>
    <property type="match status" value="1"/>
</dbReference>
<name>A0AAD9KAD7_9ANNE</name>
<dbReference type="Gene3D" id="3.30.720.90">
    <property type="match status" value="1"/>
</dbReference>
<evidence type="ECO:0000256" key="4">
    <source>
        <dbReference type="ARBA" id="ARBA00035235"/>
    </source>
</evidence>
<comment type="caution">
    <text evidence="7">The sequence shown here is derived from an EMBL/GenBank/DDBJ whole genome shotgun (WGS) entry which is preliminary data.</text>
</comment>
<gene>
    <name evidence="7" type="ORF">LSH36_26g15115</name>
</gene>
<reference evidence="7" key="1">
    <citation type="journal article" date="2023" name="Mol. Biol. Evol.">
        <title>Third-Generation Sequencing Reveals the Adaptive Role of the Epigenome in Three Deep-Sea Polychaetes.</title>
        <authorList>
            <person name="Perez M."/>
            <person name="Aroh O."/>
            <person name="Sun Y."/>
            <person name="Lan Y."/>
            <person name="Juniper S.K."/>
            <person name="Young C.R."/>
            <person name="Angers B."/>
            <person name="Qian P.Y."/>
        </authorList>
    </citation>
    <scope>NUCLEOTIDE SEQUENCE</scope>
    <source>
        <strain evidence="7">P08H-3</strain>
    </source>
</reference>
<keyword evidence="3 6" id="KW-0687">Ribonucleoprotein</keyword>
<dbReference type="InterPro" id="IPR038464">
    <property type="entry name" value="Ribosomal_eL38_sf"/>
</dbReference>
<dbReference type="GO" id="GO:0022618">
    <property type="term" value="P:protein-RNA complex assembly"/>
    <property type="evidence" value="ECO:0007669"/>
    <property type="project" value="TreeGrafter"/>
</dbReference>
<dbReference type="FunFam" id="3.30.720.90:FF:000001">
    <property type="entry name" value="60S ribosomal protein L38"/>
    <property type="match status" value="1"/>
</dbReference>
<proteinExistence type="inferred from homology"/>
<dbReference type="GO" id="GO:0003735">
    <property type="term" value="F:structural constituent of ribosome"/>
    <property type="evidence" value="ECO:0007669"/>
    <property type="project" value="InterPro"/>
</dbReference>
<dbReference type="InterPro" id="IPR002675">
    <property type="entry name" value="Ribosomal_eL38"/>
</dbReference>
<keyword evidence="2 6" id="KW-0689">Ribosomal protein</keyword>
<dbReference type="EMBL" id="JAODUP010000026">
    <property type="protein sequence ID" value="KAK2167624.1"/>
    <property type="molecule type" value="Genomic_DNA"/>
</dbReference>
<protein>
    <recommendedName>
        <fullName evidence="4">Large ribosomal subunit protein eL38</fullName>
    </recommendedName>
    <alternativeName>
        <fullName evidence="5">60S ribosomal protein L38</fullName>
    </alternativeName>
</protein>